<dbReference type="GeneID" id="24922511"/>
<protein>
    <recommendedName>
        <fullName evidence="3">HECT-type E3 ubiquitin transferase</fullName>
        <ecNumber evidence="3">2.3.2.26</ecNumber>
    </recommendedName>
</protein>
<dbReference type="RefSeq" id="XP_012896094.1">
    <property type="nucleotide sequence ID" value="XM_013040640.1"/>
</dbReference>
<evidence type="ECO:0000256" key="3">
    <source>
        <dbReference type="ARBA" id="ARBA00012485"/>
    </source>
</evidence>
<evidence type="ECO:0000256" key="4">
    <source>
        <dbReference type="ARBA" id="ARBA00022679"/>
    </source>
</evidence>
<dbReference type="InterPro" id="IPR035983">
    <property type="entry name" value="Hect_E3_ubiquitin_ligase"/>
</dbReference>
<dbReference type="SMART" id="SM00119">
    <property type="entry name" value="HECTc"/>
    <property type="match status" value="1"/>
</dbReference>
<gene>
    <name evidence="8" type="ORF">GSBLH_T00006386001</name>
</gene>
<evidence type="ECO:0000259" key="7">
    <source>
        <dbReference type="PROSITE" id="PS50237"/>
    </source>
</evidence>
<name>D8M1V7_BLAHO</name>
<dbReference type="SUPFAM" id="SSF56204">
    <property type="entry name" value="Hect, E3 ligase catalytic domain"/>
    <property type="match status" value="1"/>
</dbReference>
<accession>D8M1V7</accession>
<dbReference type="Gene3D" id="3.90.1750.10">
    <property type="entry name" value="Hect, E3 ligase catalytic domains"/>
    <property type="match status" value="2"/>
</dbReference>
<dbReference type="GO" id="GO:0006511">
    <property type="term" value="P:ubiquitin-dependent protein catabolic process"/>
    <property type="evidence" value="ECO:0007669"/>
    <property type="project" value="TreeGrafter"/>
</dbReference>
<sequence length="458" mass="52547">MSQCCSSIAQLCTEKRIRIILNRKTVLHDTLLAFATLTPEDMVKQIRLQFNGEPGVDAGGLSREWMALLMKNVFSNDEIPKVKITEERFVMRIDHVSPKDDDQETIKYFRDTSMNTRSFVNMFMFLRSRFLISSLTPNGYLPNPALNYHQNYIDDLELPKCASDAISQNYQFVGRLIGRAIFDGIPLGVHFNPLLIKAILSVPIVRSDIQLIDPTLYHGMKRLEDSLAQDPSLEQSLELTFSVDITNSVDIDNPCIEEMDLCKGGRNRFVSSENIDEYNELMLKHAVYDNYRNSFYFILKGIFEVIPQFFFSVFTESELRTVLEGETVIDVEDWKQNTVYTNEFCANHPVVRSFWEIVESFSNEQRSLLLLFATGYSYPPILGFSHLKGPDGRTMPFCLSPLPFVVRSVDPEAVVGYQIRSHTCFHKLEIPLLDKKQLERVILATIQSDNGCYGFNEE</sequence>
<dbReference type="GO" id="GO:0016567">
    <property type="term" value="P:protein ubiquitination"/>
    <property type="evidence" value="ECO:0007669"/>
    <property type="project" value="TreeGrafter"/>
</dbReference>
<dbReference type="Proteomes" id="UP000008312">
    <property type="component" value="Unassembled WGS sequence"/>
</dbReference>
<dbReference type="PANTHER" id="PTHR11254">
    <property type="entry name" value="HECT DOMAIN UBIQUITIN-PROTEIN LIGASE"/>
    <property type="match status" value="1"/>
</dbReference>
<feature type="active site" description="Glycyl thioester intermediate" evidence="6">
    <location>
        <position position="424"/>
    </location>
</feature>
<keyword evidence="5 6" id="KW-0833">Ubl conjugation pathway</keyword>
<keyword evidence="4" id="KW-0808">Transferase</keyword>
<evidence type="ECO:0000256" key="1">
    <source>
        <dbReference type="ARBA" id="ARBA00000885"/>
    </source>
</evidence>
<dbReference type="InterPro" id="IPR000569">
    <property type="entry name" value="HECT_dom"/>
</dbReference>
<evidence type="ECO:0000256" key="5">
    <source>
        <dbReference type="ARBA" id="ARBA00022786"/>
    </source>
</evidence>
<organism evidence="8">
    <name type="scientific">Blastocystis hominis</name>
    <dbReference type="NCBI Taxonomy" id="12968"/>
    <lineage>
        <taxon>Eukaryota</taxon>
        <taxon>Sar</taxon>
        <taxon>Stramenopiles</taxon>
        <taxon>Bigyra</taxon>
        <taxon>Opalozoa</taxon>
        <taxon>Opalinata</taxon>
        <taxon>Blastocystidae</taxon>
        <taxon>Blastocystis</taxon>
    </lineage>
</organism>
<dbReference type="EC" id="2.3.2.26" evidence="3"/>
<reference evidence="8" key="1">
    <citation type="submission" date="2010-02" db="EMBL/GenBank/DDBJ databases">
        <title>Sequencing and annotation of the Blastocystis hominis genome.</title>
        <authorList>
            <person name="Wincker P."/>
        </authorList>
    </citation>
    <scope>NUCLEOTIDE SEQUENCE</scope>
    <source>
        <strain evidence="8">Singapore isolate B</strain>
    </source>
</reference>
<dbReference type="PANTHER" id="PTHR11254:SF440">
    <property type="entry name" value="E3 UBIQUITIN-PROTEIN LIGASE NEDD-4"/>
    <property type="match status" value="1"/>
</dbReference>
<evidence type="ECO:0000313" key="9">
    <source>
        <dbReference type="Proteomes" id="UP000008312"/>
    </source>
</evidence>
<comment type="pathway">
    <text evidence="2">Protein modification; protein ubiquitination.</text>
</comment>
<dbReference type="OrthoDB" id="8068875at2759"/>
<dbReference type="InParanoid" id="D8M1V7"/>
<feature type="domain" description="HECT" evidence="7">
    <location>
        <begin position="38"/>
        <end position="458"/>
    </location>
</feature>
<dbReference type="Gene3D" id="3.30.2160.10">
    <property type="entry name" value="Hect, E3 ligase catalytic domain"/>
    <property type="match status" value="1"/>
</dbReference>
<dbReference type="GO" id="GO:0061630">
    <property type="term" value="F:ubiquitin protein ligase activity"/>
    <property type="evidence" value="ECO:0007669"/>
    <property type="project" value="UniProtKB-EC"/>
</dbReference>
<dbReference type="AlphaFoldDB" id="D8M1V7"/>
<dbReference type="Pfam" id="PF00632">
    <property type="entry name" value="HECT"/>
    <property type="match status" value="1"/>
</dbReference>
<dbReference type="InterPro" id="IPR050409">
    <property type="entry name" value="E3_ubiq-protein_ligase"/>
</dbReference>
<dbReference type="EMBL" id="FN668646">
    <property type="protein sequence ID" value="CBK22046.2"/>
    <property type="molecule type" value="Genomic_DNA"/>
</dbReference>
<evidence type="ECO:0000256" key="6">
    <source>
        <dbReference type="PROSITE-ProRule" id="PRU00104"/>
    </source>
</evidence>
<dbReference type="GO" id="GO:0005737">
    <property type="term" value="C:cytoplasm"/>
    <property type="evidence" value="ECO:0007669"/>
    <property type="project" value="TreeGrafter"/>
</dbReference>
<keyword evidence="9" id="KW-1185">Reference proteome</keyword>
<proteinExistence type="predicted"/>
<evidence type="ECO:0000256" key="2">
    <source>
        <dbReference type="ARBA" id="ARBA00004906"/>
    </source>
</evidence>
<evidence type="ECO:0000313" key="8">
    <source>
        <dbReference type="EMBL" id="CBK22046.2"/>
    </source>
</evidence>
<comment type="catalytic activity">
    <reaction evidence="1">
        <text>S-ubiquitinyl-[E2 ubiquitin-conjugating enzyme]-L-cysteine + [acceptor protein]-L-lysine = [E2 ubiquitin-conjugating enzyme]-L-cysteine + N(6)-ubiquitinyl-[acceptor protein]-L-lysine.</text>
        <dbReference type="EC" id="2.3.2.26"/>
    </reaction>
</comment>
<dbReference type="PROSITE" id="PS50237">
    <property type="entry name" value="HECT"/>
    <property type="match status" value="1"/>
</dbReference>
<dbReference type="Gene3D" id="3.30.2410.10">
    <property type="entry name" value="Hect, E3 ligase catalytic domain"/>
    <property type="match status" value="1"/>
</dbReference>